<organism evidence="1 2">
    <name type="scientific">Melastoma candidum</name>
    <dbReference type="NCBI Taxonomy" id="119954"/>
    <lineage>
        <taxon>Eukaryota</taxon>
        <taxon>Viridiplantae</taxon>
        <taxon>Streptophyta</taxon>
        <taxon>Embryophyta</taxon>
        <taxon>Tracheophyta</taxon>
        <taxon>Spermatophyta</taxon>
        <taxon>Magnoliopsida</taxon>
        <taxon>eudicotyledons</taxon>
        <taxon>Gunneridae</taxon>
        <taxon>Pentapetalae</taxon>
        <taxon>rosids</taxon>
        <taxon>malvids</taxon>
        <taxon>Myrtales</taxon>
        <taxon>Melastomataceae</taxon>
        <taxon>Melastomatoideae</taxon>
        <taxon>Melastomateae</taxon>
        <taxon>Melastoma</taxon>
    </lineage>
</organism>
<gene>
    <name evidence="1" type="ORF">MLD38_017037</name>
</gene>
<evidence type="ECO:0000313" key="2">
    <source>
        <dbReference type="Proteomes" id="UP001057402"/>
    </source>
</evidence>
<accession>A0ACB9QQH9</accession>
<dbReference type="EMBL" id="CM042884">
    <property type="protein sequence ID" value="KAI4368483.1"/>
    <property type="molecule type" value="Genomic_DNA"/>
</dbReference>
<proteinExistence type="predicted"/>
<keyword evidence="2" id="KW-1185">Reference proteome</keyword>
<dbReference type="Proteomes" id="UP001057402">
    <property type="component" value="Chromosome 5"/>
</dbReference>
<sequence>MEEEIKSNFEESGFVFAVDEVETLHKCLNFCINFNLNPSDLVSSWEVYYLNRQLNESVIRNAEMNGFLLHLQNEVREAAIKEEPNLHIYSEKDIDMILNGEDEHVKEEVIGTPPARADETHSEALDYVKNTGNGFSSEKISRVATPFGQRTEKFVIRSSINQQPKEEKQDMECDDNFEDDIIKRARPHRRCSLVVHSTKPELSCRFMFDKVEDRFNVLERRIKDYSLALQASSFYEEPMDPAVASQKSVFTVGMICCDGEGHLNDKSILLQSSVEHSGGQRVRLDLHKMEHFSVFPGQIVGIEGNNPSGHCLIASKIVECLPTNSFAEESPRPSKKKAMHPEDLSTDPCSSQQLSMIIATGPFSTTDNLFFEPLTELLAYAKRKTPQLLVLLGPFLDSEHPLIKKGSTDRSFEEIFRVEILQKLRDYVEYQGDASQIVLLPSVRDSHHDFVFPQPGFAIPPDLKYQVASLTNPGMMEANEVQIGCCTVDILKHLSGEEMSRNPTDGIPSDRMSRLAYHVLSQRSFYPLYPPPESVPLDLSLAPETLRLSSIPDILVLPSDMKPFLKVVSLRGGEEPVSCLCVNPGRLAKGESGGTFVELHYHGSPSTAIASIISI</sequence>
<name>A0ACB9QQH9_9MYRT</name>
<evidence type="ECO:0000313" key="1">
    <source>
        <dbReference type="EMBL" id="KAI4368483.1"/>
    </source>
</evidence>
<reference evidence="2" key="1">
    <citation type="journal article" date="2023" name="Front. Plant Sci.">
        <title>Chromosomal-level genome assembly of Melastoma candidum provides insights into trichome evolution.</title>
        <authorList>
            <person name="Zhong Y."/>
            <person name="Wu W."/>
            <person name="Sun C."/>
            <person name="Zou P."/>
            <person name="Liu Y."/>
            <person name="Dai S."/>
            <person name="Zhou R."/>
        </authorList>
    </citation>
    <scope>NUCLEOTIDE SEQUENCE [LARGE SCALE GENOMIC DNA]</scope>
</reference>
<protein>
    <submittedName>
        <fullName evidence="1">Uncharacterized protein</fullName>
    </submittedName>
</protein>
<comment type="caution">
    <text evidence="1">The sequence shown here is derived from an EMBL/GenBank/DDBJ whole genome shotgun (WGS) entry which is preliminary data.</text>
</comment>